<evidence type="ECO:0000259" key="1">
    <source>
        <dbReference type="Pfam" id="PF13175"/>
    </source>
</evidence>
<keyword evidence="3" id="KW-1185">Reference proteome</keyword>
<sequence length="594" mass="68677">MILKTIHIKRFRSIIDLKLELNTKNNFATICGSNNSGKTNVLKALNIFFNPSEYILKDDVPNHKIGSRGGATYPEISLTFVKGDTTHLIKRSFGVDGIQSEEYEKVTNNLGKPVKSKQDPNEIIKLLGHIEFFFIPAINISFPTLINNLIDDVYELEYEKTRFYGLKKDLKDSFEKYTSGLLEILNKLASEINPIFKEFNDNWSVSFDNTSDIKKFKDLISEDIEFYLNDFSNRNIQGKGSGLQRLGYILLHSKIIFKLKKKNVILCIDEPDVYLHQGLQKKLHSHLLDISKKHQVIITSHSQTFIDCYKLDNVFLLDLEIGEEIFYQRSQTKYHPLNTTLVNIKEDNGLKKIREYLGITDEDYELLENYNIIVEGESDKKYITELSNFFGIDVPNIIYSGGATKIDKYLEFYESFYKDRDFKPKIRVLFDNDDEGRKEYNKLRSKINSLRNIKATIEFVPNCFGELPNIEDVKANKVKCNFEIEDFVFPEVLHFLSTEIMKKIELNTFKFTALEKKVKAPAFKEKGVLYNIELLKNDLNLEEGVKIDFTGEQAKNGMVGLFKIKGSKKMGELIQNADIKYPEVKKFLGKIQKA</sequence>
<dbReference type="Gene3D" id="3.40.1360.10">
    <property type="match status" value="1"/>
</dbReference>
<evidence type="ECO:0000313" key="2">
    <source>
        <dbReference type="EMBL" id="KAA9340889.1"/>
    </source>
</evidence>
<proteinExistence type="predicted"/>
<feature type="domain" description="Endonuclease GajA/Old nuclease/RecF-like AAA" evidence="1">
    <location>
        <begin position="1"/>
        <end position="55"/>
    </location>
</feature>
<gene>
    <name evidence="2" type="ORF">F0P94_05515</name>
</gene>
<dbReference type="AlphaFoldDB" id="A0A5N1J2S3"/>
<dbReference type="InterPro" id="IPR041685">
    <property type="entry name" value="AAA_GajA/Old/RecF-like"/>
</dbReference>
<dbReference type="InterPro" id="IPR051396">
    <property type="entry name" value="Bact_Antivir_Def_Nuclease"/>
</dbReference>
<dbReference type="InterPro" id="IPR027417">
    <property type="entry name" value="P-loop_NTPase"/>
</dbReference>
<protein>
    <submittedName>
        <fullName evidence="2">AAA family ATPase</fullName>
    </submittedName>
</protein>
<organism evidence="2 3">
    <name type="scientific">Adhaeribacter soli</name>
    <dbReference type="NCBI Taxonomy" id="2607655"/>
    <lineage>
        <taxon>Bacteria</taxon>
        <taxon>Pseudomonadati</taxon>
        <taxon>Bacteroidota</taxon>
        <taxon>Cytophagia</taxon>
        <taxon>Cytophagales</taxon>
        <taxon>Hymenobacteraceae</taxon>
        <taxon>Adhaeribacter</taxon>
    </lineage>
</organism>
<feature type="domain" description="Endonuclease GajA/Old nuclease/RecF-like AAA" evidence="1">
    <location>
        <begin position="159"/>
        <end position="306"/>
    </location>
</feature>
<dbReference type="EMBL" id="VTWT01000002">
    <property type="protein sequence ID" value="KAA9340889.1"/>
    <property type="molecule type" value="Genomic_DNA"/>
</dbReference>
<dbReference type="PANTHER" id="PTHR43581">
    <property type="entry name" value="ATP/GTP PHOSPHATASE"/>
    <property type="match status" value="1"/>
</dbReference>
<dbReference type="PANTHER" id="PTHR43581:SF4">
    <property type="entry name" value="ATP_GTP PHOSPHATASE"/>
    <property type="match status" value="1"/>
</dbReference>
<dbReference type="Gene3D" id="3.40.50.300">
    <property type="entry name" value="P-loop containing nucleotide triphosphate hydrolases"/>
    <property type="match status" value="1"/>
</dbReference>
<dbReference type="RefSeq" id="WP_150902816.1">
    <property type="nucleotide sequence ID" value="NZ_VTWT01000002.1"/>
</dbReference>
<comment type="caution">
    <text evidence="2">The sequence shown here is derived from an EMBL/GenBank/DDBJ whole genome shotgun (WGS) entry which is preliminary data.</text>
</comment>
<dbReference type="SUPFAM" id="SSF52540">
    <property type="entry name" value="P-loop containing nucleoside triphosphate hydrolases"/>
    <property type="match status" value="1"/>
</dbReference>
<dbReference type="Proteomes" id="UP000326570">
    <property type="component" value="Unassembled WGS sequence"/>
</dbReference>
<name>A0A5N1J2S3_9BACT</name>
<evidence type="ECO:0000313" key="3">
    <source>
        <dbReference type="Proteomes" id="UP000326570"/>
    </source>
</evidence>
<dbReference type="Pfam" id="PF13175">
    <property type="entry name" value="AAA_15"/>
    <property type="match status" value="2"/>
</dbReference>
<accession>A0A5N1J2S3</accession>
<reference evidence="2 3" key="1">
    <citation type="submission" date="2019-09" db="EMBL/GenBank/DDBJ databases">
        <title>Genome sequence of Adhaeribacter sp. M2.</title>
        <authorList>
            <person name="Srinivasan S."/>
        </authorList>
    </citation>
    <scope>NUCLEOTIDE SEQUENCE [LARGE SCALE GENOMIC DNA]</scope>
    <source>
        <strain evidence="2 3">M2</strain>
    </source>
</reference>